<dbReference type="Proteomes" id="UP000007590">
    <property type="component" value="Chromosome"/>
</dbReference>
<dbReference type="EMBL" id="CP003349">
    <property type="protein sequence ID" value="AFD05970.1"/>
    <property type="molecule type" value="Genomic_DNA"/>
</dbReference>
<dbReference type="HOGENOM" id="CLU_908813_0_0_10"/>
<proteinExistence type="predicted"/>
<organism evidence="1 2">
    <name type="scientific">Solitalea canadensis (strain ATCC 29591 / DSM 3403 / JCM 21819 / LMG 8368 / NBRC 15130 / NCIMB 12057 / USAM 9D)</name>
    <name type="common">Flexibacter canadensis</name>
    <dbReference type="NCBI Taxonomy" id="929556"/>
    <lineage>
        <taxon>Bacteria</taxon>
        <taxon>Pseudomonadati</taxon>
        <taxon>Bacteroidota</taxon>
        <taxon>Sphingobacteriia</taxon>
        <taxon>Sphingobacteriales</taxon>
        <taxon>Sphingobacteriaceae</taxon>
        <taxon>Solitalea</taxon>
    </lineage>
</organism>
<sequence>MDPNLTKLSAYAGKYEKKLFSTLINSLDIANDITVYPGIKNTLKLTKLKVLAGAKPFTDVFEAAGDALEYSGRDLVVRMGKRELLISPTKYRQSWMSEVMKPGVNPEDIPFAEYVWNQVMLELAAEINDSTAYNGVYNAAGATAADIATGFAKLIADEITATNLVPVVTGAITNTNAVSKFEQMWKSLPVTYRKAGANLYCSFNSYDKYQEDYREKYGKYMEVPDGGYGYIDGSSRKGVLKPVTWMNTSSRLITTPKENLLLGCDLLSDLNKINTVPALWTMQVGIAFGIGFQIRDLEAIKVNDQV</sequence>
<protein>
    <submittedName>
        <fullName evidence="1">Uncharacterized protein</fullName>
    </submittedName>
</protein>
<accession>H8KPS2</accession>
<evidence type="ECO:0000313" key="2">
    <source>
        <dbReference type="Proteomes" id="UP000007590"/>
    </source>
</evidence>
<dbReference type="AlphaFoldDB" id="H8KPS2"/>
<dbReference type="OrthoDB" id="930568at2"/>
<dbReference type="STRING" id="929556.Solca_0855"/>
<evidence type="ECO:0000313" key="1">
    <source>
        <dbReference type="EMBL" id="AFD05970.1"/>
    </source>
</evidence>
<dbReference type="KEGG" id="scn:Solca_0855"/>
<gene>
    <name evidence="1" type="ordered locus">Solca_0855</name>
</gene>
<name>H8KPS2_SOLCM</name>
<keyword evidence="2" id="KW-1185">Reference proteome</keyword>
<dbReference type="RefSeq" id="WP_014679198.1">
    <property type="nucleotide sequence ID" value="NC_017770.1"/>
</dbReference>
<reference evidence="1" key="1">
    <citation type="submission" date="2012-02" db="EMBL/GenBank/DDBJ databases">
        <title>The complete genome of Solitalea canadensis DSM 3403.</title>
        <authorList>
            <consortium name="US DOE Joint Genome Institute (JGI-PGF)"/>
            <person name="Lucas S."/>
            <person name="Copeland A."/>
            <person name="Lapidus A."/>
            <person name="Glavina del Rio T."/>
            <person name="Dalin E."/>
            <person name="Tice H."/>
            <person name="Bruce D."/>
            <person name="Goodwin L."/>
            <person name="Pitluck S."/>
            <person name="Peters L."/>
            <person name="Ovchinnikova G."/>
            <person name="Lu M."/>
            <person name="Kyrpides N."/>
            <person name="Mavromatis K."/>
            <person name="Ivanova N."/>
            <person name="Brettin T."/>
            <person name="Detter J.C."/>
            <person name="Han C."/>
            <person name="Larimer F."/>
            <person name="Land M."/>
            <person name="Hauser L."/>
            <person name="Markowitz V."/>
            <person name="Cheng J.-F."/>
            <person name="Hugenholtz P."/>
            <person name="Woyke T."/>
            <person name="Wu D."/>
            <person name="Spring S."/>
            <person name="Schroeder M."/>
            <person name="Kopitz M."/>
            <person name="Brambilla E."/>
            <person name="Klenk H.-P."/>
            <person name="Eisen J.A."/>
        </authorList>
    </citation>
    <scope>NUCLEOTIDE SEQUENCE</scope>
    <source>
        <strain evidence="1">DSM 3403</strain>
    </source>
</reference>
<dbReference type="eggNOG" id="ENOG5030WWM">
    <property type="taxonomic scope" value="Bacteria"/>
</dbReference>